<evidence type="ECO:0000256" key="6">
    <source>
        <dbReference type="ARBA" id="ARBA00022729"/>
    </source>
</evidence>
<keyword evidence="8" id="KW-0998">Cell outer membrane</keyword>
<evidence type="ECO:0000259" key="11">
    <source>
        <dbReference type="Pfam" id="PF01103"/>
    </source>
</evidence>
<evidence type="ECO:0000256" key="9">
    <source>
        <dbReference type="ARBA" id="ARBA00033063"/>
    </source>
</evidence>
<keyword evidence="7" id="KW-0472">Membrane</keyword>
<dbReference type="GO" id="GO:0097347">
    <property type="term" value="C:TAM protein secretion complex"/>
    <property type="evidence" value="ECO:0007669"/>
    <property type="project" value="TreeGrafter"/>
</dbReference>
<evidence type="ECO:0000256" key="2">
    <source>
        <dbReference type="ARBA" id="ARBA00010248"/>
    </source>
</evidence>
<dbReference type="GO" id="GO:0009306">
    <property type="term" value="P:protein secretion"/>
    <property type="evidence" value="ECO:0007669"/>
    <property type="project" value="TreeGrafter"/>
</dbReference>
<evidence type="ECO:0000256" key="1">
    <source>
        <dbReference type="ARBA" id="ARBA00004442"/>
    </source>
</evidence>
<evidence type="ECO:0000256" key="4">
    <source>
        <dbReference type="ARBA" id="ARBA00022452"/>
    </source>
</evidence>
<accession>A0A1Y5ET77</accession>
<feature type="domain" description="TamA POTRA" evidence="13">
    <location>
        <begin position="43"/>
        <end position="112"/>
    </location>
</feature>
<feature type="domain" description="POTRA" evidence="12">
    <location>
        <begin position="203"/>
        <end position="275"/>
    </location>
</feature>
<feature type="domain" description="Bacterial surface antigen (D15)" evidence="11">
    <location>
        <begin position="311"/>
        <end position="607"/>
    </location>
</feature>
<dbReference type="InterPro" id="IPR039910">
    <property type="entry name" value="D15-like"/>
</dbReference>
<comment type="similarity">
    <text evidence="2">Belongs to the TamA family.</text>
</comment>
<dbReference type="AlphaFoldDB" id="A0A1Y5ET77"/>
<evidence type="ECO:0000256" key="8">
    <source>
        <dbReference type="ARBA" id="ARBA00023237"/>
    </source>
</evidence>
<comment type="subunit">
    <text evidence="10">Interacts with TamB to form the translocation and assembly module (TAM).</text>
</comment>
<dbReference type="GO" id="GO:0009279">
    <property type="term" value="C:cell outer membrane"/>
    <property type="evidence" value="ECO:0007669"/>
    <property type="project" value="UniProtKB-SubCell"/>
</dbReference>
<evidence type="ECO:0000259" key="12">
    <source>
        <dbReference type="Pfam" id="PF07244"/>
    </source>
</evidence>
<keyword evidence="6" id="KW-0732">Signal</keyword>
<dbReference type="EMBL" id="MAAF01000025">
    <property type="protein sequence ID" value="OUR83817.1"/>
    <property type="molecule type" value="Genomic_DNA"/>
</dbReference>
<keyword evidence="4" id="KW-1134">Transmembrane beta strand</keyword>
<reference evidence="15" key="1">
    <citation type="journal article" date="2017" name="Proc. Natl. Acad. Sci. U.S.A.">
        <title>Simulation of Deepwater Horizon oil plume reveals substrate specialization within a complex community of hydrocarbon degraders.</title>
        <authorList>
            <person name="Hu P."/>
            <person name="Dubinsky E.A."/>
            <person name="Probst A.J."/>
            <person name="Wang J."/>
            <person name="Sieber C.M.K."/>
            <person name="Tom L.M."/>
            <person name="Gardinali P."/>
            <person name="Banfield J.F."/>
            <person name="Atlas R.M."/>
            <person name="Andersen G.L."/>
        </authorList>
    </citation>
    <scope>NUCLEOTIDE SEQUENCE [LARGE SCALE GENOMIC DNA]</scope>
</reference>
<evidence type="ECO:0000259" key="13">
    <source>
        <dbReference type="Pfam" id="PF17243"/>
    </source>
</evidence>
<dbReference type="InterPro" id="IPR010827">
    <property type="entry name" value="BamA/TamA_POTRA"/>
</dbReference>
<dbReference type="PANTHER" id="PTHR12815">
    <property type="entry name" value="SORTING AND ASSEMBLY MACHINERY SAMM50 PROTEIN FAMILY MEMBER"/>
    <property type="match status" value="1"/>
</dbReference>
<dbReference type="Pfam" id="PF07244">
    <property type="entry name" value="POTRA"/>
    <property type="match status" value="1"/>
</dbReference>
<evidence type="ECO:0000313" key="14">
    <source>
        <dbReference type="EMBL" id="OUR83817.1"/>
    </source>
</evidence>
<dbReference type="Pfam" id="PF17243">
    <property type="entry name" value="POTRA_TamA_1"/>
    <property type="match status" value="1"/>
</dbReference>
<evidence type="ECO:0000256" key="3">
    <source>
        <dbReference type="ARBA" id="ARBA00015419"/>
    </source>
</evidence>
<dbReference type="InterPro" id="IPR000184">
    <property type="entry name" value="Bac_surfAg_D15"/>
</dbReference>
<organism evidence="14 15">
    <name type="scientific">Colwellia psychrerythraea</name>
    <name type="common">Vibrio psychroerythus</name>
    <dbReference type="NCBI Taxonomy" id="28229"/>
    <lineage>
        <taxon>Bacteria</taxon>
        <taxon>Pseudomonadati</taxon>
        <taxon>Pseudomonadota</taxon>
        <taxon>Gammaproteobacteria</taxon>
        <taxon>Alteromonadales</taxon>
        <taxon>Colwelliaceae</taxon>
        <taxon>Colwellia</taxon>
    </lineage>
</organism>
<sequence>MVSNIPNSLNTLSKVFQLKTKLLVVAFLLIFFTDVAIARNLTVTLDGELSKAIKKNIHSYLGTLPESELERSAFIYSAKENTLKALNSLGYYQADIRVVVEKDPWKLILIIKLNEPTLMDNINVKVAGEAKNDPAFIALIKNIDIQQGDKLHHGKYEDLKSDLLSLALQRGYFDGTLIDSNIIIKEGYHYADINIAYESGPRYRFGEVNFNNFALEANLLSSLIPFNKTDFYNTNDFHKLQQQLQSTQYFSNVQALQGDRVQDKVNDDYAIPINVTLTPAKSHQFDFGVGYATDTKFRLSVGWRTPLINKYGHFQETKIEYSSINPTGNFIYSIPLGHPTEDLLQFKVTVENDEYPDLTSKVYSAQIGRVISKDDWNRQIYARVHQEAWHYDFDEKNPNIDWSEEDNVQYIIPGVIWSRTIRSGSALDPSSGFRQIYNIEGAHLKAGSDNSFFRIHGRWNYITTLKTNHRLVTRAELGAIYIDRDAELAPSLRFYAGGDQSIRGFAYQSIGSTIPSSSNPDNPDQVIVGGTRLMVASIEYQYYLNKKWRVALFSDGGSVANKGEFNPVYSVGSGIHYLSPVGAVKFDFAYGIDDDDKNWRIHISLGAEL</sequence>
<comment type="subcellular location">
    <subcellularLocation>
        <location evidence="1">Cell outer membrane</location>
    </subcellularLocation>
</comment>
<proteinExistence type="inferred from homology"/>
<dbReference type="PANTHER" id="PTHR12815:SF47">
    <property type="entry name" value="TRANSLOCATION AND ASSEMBLY MODULE SUBUNIT TAMA"/>
    <property type="match status" value="1"/>
</dbReference>
<evidence type="ECO:0000256" key="10">
    <source>
        <dbReference type="ARBA" id="ARBA00093548"/>
    </source>
</evidence>
<dbReference type="InterPro" id="IPR035243">
    <property type="entry name" value="TamA_POTRA_Dom_1"/>
</dbReference>
<keyword evidence="5" id="KW-0812">Transmembrane</keyword>
<dbReference type="Gene3D" id="3.10.20.310">
    <property type="entry name" value="membrane protein fhac"/>
    <property type="match status" value="3"/>
</dbReference>
<dbReference type="Proteomes" id="UP000243053">
    <property type="component" value="Unassembled WGS sequence"/>
</dbReference>
<gene>
    <name evidence="14" type="ORF">A9Q75_04125</name>
</gene>
<evidence type="ECO:0000313" key="15">
    <source>
        <dbReference type="Proteomes" id="UP000243053"/>
    </source>
</evidence>
<evidence type="ECO:0000256" key="5">
    <source>
        <dbReference type="ARBA" id="ARBA00022692"/>
    </source>
</evidence>
<comment type="caution">
    <text evidence="14">The sequence shown here is derived from an EMBL/GenBank/DDBJ whole genome shotgun (WGS) entry which is preliminary data.</text>
</comment>
<name>A0A1Y5ET77_COLPS</name>
<evidence type="ECO:0000256" key="7">
    <source>
        <dbReference type="ARBA" id="ARBA00023136"/>
    </source>
</evidence>
<protein>
    <recommendedName>
        <fullName evidence="3">Translocation and assembly module subunit TamA</fullName>
    </recommendedName>
    <alternativeName>
        <fullName evidence="9">Autotransporter assembly factor TamA</fullName>
    </alternativeName>
</protein>
<dbReference type="Pfam" id="PF01103">
    <property type="entry name" value="Omp85"/>
    <property type="match status" value="1"/>
</dbReference>
<dbReference type="Gene3D" id="2.40.160.50">
    <property type="entry name" value="membrane protein fhac: a member of the omp85/tpsb transporter family"/>
    <property type="match status" value="1"/>
</dbReference>